<dbReference type="Proteomes" id="UP000256977">
    <property type="component" value="Unassembled WGS sequence"/>
</dbReference>
<dbReference type="EMBL" id="QRDZ01000001">
    <property type="protein sequence ID" value="RED89179.1"/>
    <property type="molecule type" value="Genomic_DNA"/>
</dbReference>
<evidence type="ECO:0000313" key="2">
    <source>
        <dbReference type="Proteomes" id="UP000256977"/>
    </source>
</evidence>
<reference evidence="1 2" key="1">
    <citation type="submission" date="2018-07" db="EMBL/GenBank/DDBJ databases">
        <title>Genomic Encyclopedia of Type Strains, Phase III (KMG-III): the genomes of soil and plant-associated and newly described type strains.</title>
        <authorList>
            <person name="Whitman W."/>
        </authorList>
    </citation>
    <scope>NUCLEOTIDE SEQUENCE [LARGE SCALE GENOMIC DNA]</scope>
    <source>
        <strain evidence="1 2">CECT 7287</strain>
    </source>
</reference>
<keyword evidence="2" id="KW-1185">Reference proteome</keyword>
<dbReference type="SUPFAM" id="SSF51126">
    <property type="entry name" value="Pectin lyase-like"/>
    <property type="match status" value="1"/>
</dbReference>
<dbReference type="RefSeq" id="WP_116058640.1">
    <property type="nucleotide sequence ID" value="NZ_QRDZ01000001.1"/>
</dbReference>
<name>A0A3D9KSN9_9BACL</name>
<gene>
    <name evidence="1" type="ORF">DFP98_101150</name>
</gene>
<dbReference type="OrthoDB" id="9808066at2"/>
<evidence type="ECO:0008006" key="3">
    <source>
        <dbReference type="Google" id="ProtNLM"/>
    </source>
</evidence>
<evidence type="ECO:0000313" key="1">
    <source>
        <dbReference type="EMBL" id="RED89179.1"/>
    </source>
</evidence>
<organism evidence="1 2">
    <name type="scientific">Cohnella phaseoli</name>
    <dbReference type="NCBI Taxonomy" id="456490"/>
    <lineage>
        <taxon>Bacteria</taxon>
        <taxon>Bacillati</taxon>
        <taxon>Bacillota</taxon>
        <taxon>Bacilli</taxon>
        <taxon>Bacillales</taxon>
        <taxon>Paenibacillaceae</taxon>
        <taxon>Cohnella</taxon>
    </lineage>
</organism>
<protein>
    <recommendedName>
        <fullName evidence="3">Parallel beta helix pectate lyase-like protein</fullName>
    </recommendedName>
</protein>
<dbReference type="AlphaFoldDB" id="A0A3D9KSN9"/>
<dbReference type="InterPro" id="IPR011050">
    <property type="entry name" value="Pectin_lyase_fold/virulence"/>
</dbReference>
<proteinExistence type="predicted"/>
<comment type="caution">
    <text evidence="1">The sequence shown here is derived from an EMBL/GenBank/DDBJ whole genome shotgun (WGS) entry which is preliminary data.</text>
</comment>
<accession>A0A3D9KSN9</accession>
<sequence length="74" mass="8019">MVRAGAIYLDNTENIRICHSKFVDIGGNAITMSGYNSNNLVDGNDFRHIGAIGVLTFGQMSAVRDPSTYDGDNH</sequence>